<comment type="caution">
    <text evidence="10">The sequence shown here is derived from an EMBL/GenBank/DDBJ whole genome shotgun (WGS) entry which is preliminary data.</text>
</comment>
<name>A0AB74ET04_NEIGO</name>
<keyword evidence="3" id="KW-1134">Transmembrane beta strand</keyword>
<feature type="region of interest" description="Disordered" evidence="8">
    <location>
        <begin position="124"/>
        <end position="148"/>
    </location>
</feature>
<protein>
    <recommendedName>
        <fullName evidence="9">Trimeric autotransporter adhesin YadA-like C-terminal membrane anchor domain-containing protein</fullName>
    </recommendedName>
</protein>
<dbReference type="EMBL" id="FMTB01000017">
    <property type="protein sequence ID" value="SCW12401.1"/>
    <property type="molecule type" value="Genomic_DNA"/>
</dbReference>
<evidence type="ECO:0000256" key="5">
    <source>
        <dbReference type="ARBA" id="ARBA00022729"/>
    </source>
</evidence>
<keyword evidence="5" id="KW-0732">Signal</keyword>
<evidence type="ECO:0000256" key="8">
    <source>
        <dbReference type="SAM" id="MobiDB-lite"/>
    </source>
</evidence>
<dbReference type="Pfam" id="PF03895">
    <property type="entry name" value="YadA_anchor"/>
    <property type="match status" value="1"/>
</dbReference>
<dbReference type="InterPro" id="IPR045584">
    <property type="entry name" value="Pilin-like"/>
</dbReference>
<evidence type="ECO:0000256" key="6">
    <source>
        <dbReference type="ARBA" id="ARBA00023136"/>
    </source>
</evidence>
<dbReference type="GO" id="GO:0009279">
    <property type="term" value="C:cell outer membrane"/>
    <property type="evidence" value="ECO:0007669"/>
    <property type="project" value="UniProtKB-SubCell"/>
</dbReference>
<keyword evidence="4" id="KW-0812">Transmembrane</keyword>
<evidence type="ECO:0000256" key="1">
    <source>
        <dbReference type="ARBA" id="ARBA00004241"/>
    </source>
</evidence>
<gene>
    <name evidence="10" type="ORF">ESCNG_240013</name>
</gene>
<dbReference type="Gene3D" id="3.30.1300.30">
    <property type="entry name" value="GSPII I/J protein-like"/>
    <property type="match status" value="1"/>
</dbReference>
<evidence type="ECO:0000259" key="9">
    <source>
        <dbReference type="Pfam" id="PF03895"/>
    </source>
</evidence>
<dbReference type="GO" id="GO:0009986">
    <property type="term" value="C:cell surface"/>
    <property type="evidence" value="ECO:0007669"/>
    <property type="project" value="UniProtKB-SubCell"/>
</dbReference>
<evidence type="ECO:0000256" key="4">
    <source>
        <dbReference type="ARBA" id="ARBA00022692"/>
    </source>
</evidence>
<evidence type="ECO:0000256" key="7">
    <source>
        <dbReference type="ARBA" id="ARBA00023237"/>
    </source>
</evidence>
<dbReference type="Proteomes" id="UP000182484">
    <property type="component" value="Unassembled WGS sequence"/>
</dbReference>
<keyword evidence="6" id="KW-0472">Membrane</keyword>
<evidence type="ECO:0000313" key="10">
    <source>
        <dbReference type="EMBL" id="SCW12401.1"/>
    </source>
</evidence>
<sequence>MSPMARKIYDAVNVRQLNRLSKRTNRVGASAAALASLKPAQLGKNDKFAFSLGFGSYKNAQAVAMGAVFKPAENVLLNVAGSFAGPGFRRGGFLEIRRQTDTCGCRTKRGASCKSFAIAAGSGGVARPAGRNRPQTAQTGRNGKRAATVAPRVVRIEKTLKQ</sequence>
<proteinExistence type="predicted"/>
<evidence type="ECO:0000256" key="3">
    <source>
        <dbReference type="ARBA" id="ARBA00022452"/>
    </source>
</evidence>
<organism evidence="10 11">
    <name type="scientific">Neisseria gonorrhoeae</name>
    <dbReference type="NCBI Taxonomy" id="485"/>
    <lineage>
        <taxon>Bacteria</taxon>
        <taxon>Pseudomonadati</taxon>
        <taxon>Pseudomonadota</taxon>
        <taxon>Betaproteobacteria</taxon>
        <taxon>Neisseriales</taxon>
        <taxon>Neisseriaceae</taxon>
        <taxon>Neisseria</taxon>
    </lineage>
</organism>
<dbReference type="SUPFAM" id="SSF54523">
    <property type="entry name" value="Pili subunits"/>
    <property type="match status" value="1"/>
</dbReference>
<evidence type="ECO:0000256" key="2">
    <source>
        <dbReference type="ARBA" id="ARBA00004442"/>
    </source>
</evidence>
<keyword evidence="7" id="KW-0998">Cell outer membrane</keyword>
<reference evidence="10 11" key="1">
    <citation type="submission" date="2016-09" db="EMBL/GenBank/DDBJ databases">
        <authorList>
            <person name="Kumanski S."/>
            <person name="Beatrice B."/>
        </authorList>
    </citation>
    <scope>NUCLEOTIDE SEQUENCE [LARGE SCALE GENOMIC DNA]</scope>
    <source>
        <strain evidence="10">Mankind</strain>
    </source>
</reference>
<comment type="subcellular location">
    <subcellularLocation>
        <location evidence="2">Cell outer membrane</location>
    </subcellularLocation>
    <subcellularLocation>
        <location evidence="1">Cell surface</location>
    </subcellularLocation>
</comment>
<dbReference type="AlphaFoldDB" id="A0AB74ET04"/>
<feature type="domain" description="Trimeric autotransporter adhesin YadA-like C-terminal membrane anchor" evidence="9">
    <location>
        <begin position="41"/>
        <end position="86"/>
    </location>
</feature>
<evidence type="ECO:0000313" key="11">
    <source>
        <dbReference type="Proteomes" id="UP000182484"/>
    </source>
</evidence>
<accession>A0AB74ET04</accession>
<dbReference type="InterPro" id="IPR005594">
    <property type="entry name" value="YadA_C"/>
</dbReference>